<dbReference type="InParanoid" id="A0A1Y2BL20"/>
<reference evidence="2 3" key="1">
    <citation type="submission" date="2016-07" db="EMBL/GenBank/DDBJ databases">
        <title>Pervasive Adenine N6-methylation of Active Genes in Fungi.</title>
        <authorList>
            <consortium name="DOE Joint Genome Institute"/>
            <person name="Mondo S.J."/>
            <person name="Dannebaum R.O."/>
            <person name="Kuo R.C."/>
            <person name="Labutti K."/>
            <person name="Haridas S."/>
            <person name="Kuo A."/>
            <person name="Salamov A."/>
            <person name="Ahrendt S.R."/>
            <person name="Lipzen A."/>
            <person name="Sullivan W."/>
            <person name="Andreopoulos W.B."/>
            <person name="Clum A."/>
            <person name="Lindquist E."/>
            <person name="Daum C."/>
            <person name="Ramamoorthy G.K."/>
            <person name="Gryganskyi A."/>
            <person name="Culley D."/>
            <person name="Magnuson J.K."/>
            <person name="James T.Y."/>
            <person name="O'Malley M.A."/>
            <person name="Stajich J.E."/>
            <person name="Spatafora J.W."/>
            <person name="Visel A."/>
            <person name="Grigoriev I.V."/>
        </authorList>
    </citation>
    <scope>NUCLEOTIDE SEQUENCE [LARGE SCALE GENOMIC DNA]</scope>
    <source>
        <strain evidence="2 3">68-887.2</strain>
    </source>
</reference>
<protein>
    <submittedName>
        <fullName evidence="2">Uncharacterized protein</fullName>
    </submittedName>
</protein>
<name>A0A1Y2BL20_9TREE</name>
<dbReference type="Proteomes" id="UP000193986">
    <property type="component" value="Unassembled WGS sequence"/>
</dbReference>
<gene>
    <name evidence="2" type="ORF">BCR39DRAFT_9041</name>
</gene>
<dbReference type="AlphaFoldDB" id="A0A1Y2BL20"/>
<feature type="region of interest" description="Disordered" evidence="1">
    <location>
        <begin position="1"/>
        <end position="21"/>
    </location>
</feature>
<dbReference type="EMBL" id="MCFC01000001">
    <property type="protein sequence ID" value="ORY35456.1"/>
    <property type="molecule type" value="Genomic_DNA"/>
</dbReference>
<proteinExistence type="predicted"/>
<organism evidence="2 3">
    <name type="scientific">Naematelia encephala</name>
    <dbReference type="NCBI Taxonomy" id="71784"/>
    <lineage>
        <taxon>Eukaryota</taxon>
        <taxon>Fungi</taxon>
        <taxon>Dikarya</taxon>
        <taxon>Basidiomycota</taxon>
        <taxon>Agaricomycotina</taxon>
        <taxon>Tremellomycetes</taxon>
        <taxon>Tremellales</taxon>
        <taxon>Naemateliaceae</taxon>
        <taxon>Naematelia</taxon>
    </lineage>
</organism>
<accession>A0A1Y2BL20</accession>
<keyword evidence="3" id="KW-1185">Reference proteome</keyword>
<evidence type="ECO:0000256" key="1">
    <source>
        <dbReference type="SAM" id="MobiDB-lite"/>
    </source>
</evidence>
<evidence type="ECO:0000313" key="2">
    <source>
        <dbReference type="EMBL" id="ORY35456.1"/>
    </source>
</evidence>
<sequence>MSASASNTVQSSSHSKPPKADLQVSVWYGYEGRPSGILETSFTNDSRINEDKDDMLAEVTPLLSEDDYKTKVTEATIVALSGKRLKGGAQLGTATRSTLKSALDRRNKTHDVQWTCKGGSVSIKKGEELMPTQQDATASTGFQNVLDAAWTAACAEFSGGTQTGRTQTEGGPSTSS</sequence>
<evidence type="ECO:0000313" key="3">
    <source>
        <dbReference type="Proteomes" id="UP000193986"/>
    </source>
</evidence>
<feature type="compositionally biased region" description="Low complexity" evidence="1">
    <location>
        <begin position="1"/>
        <end position="15"/>
    </location>
</feature>
<comment type="caution">
    <text evidence="2">The sequence shown here is derived from an EMBL/GenBank/DDBJ whole genome shotgun (WGS) entry which is preliminary data.</text>
</comment>